<dbReference type="AlphaFoldDB" id="A0A947DFX2"/>
<organism evidence="1 2">
    <name type="scientific">Leptothoe spongobia TAU-MAC 1115</name>
    <dbReference type="NCBI Taxonomy" id="1967444"/>
    <lineage>
        <taxon>Bacteria</taxon>
        <taxon>Bacillati</taxon>
        <taxon>Cyanobacteriota</taxon>
        <taxon>Cyanophyceae</taxon>
        <taxon>Nodosilineales</taxon>
        <taxon>Cymatolegaceae</taxon>
        <taxon>Leptothoe</taxon>
        <taxon>Leptothoe spongobia</taxon>
    </lineage>
</organism>
<evidence type="ECO:0000313" key="1">
    <source>
        <dbReference type="EMBL" id="MBT9316313.1"/>
    </source>
</evidence>
<comment type="caution">
    <text evidence="1">The sequence shown here is derived from an EMBL/GenBank/DDBJ whole genome shotgun (WGS) entry which is preliminary data.</text>
</comment>
<reference evidence="1" key="2">
    <citation type="journal article" date="2021" name="Mar. Drugs">
        <title>Genome Reduction and Secondary Metabolism of the Marine Sponge-Associated Cyanobacterium Leptothoe.</title>
        <authorList>
            <person name="Konstantinou D."/>
            <person name="Popin R.V."/>
            <person name="Fewer D.P."/>
            <person name="Sivonen K."/>
            <person name="Gkelis S."/>
        </authorList>
    </citation>
    <scope>NUCLEOTIDE SEQUENCE</scope>
    <source>
        <strain evidence="1">TAU-MAC 1115</strain>
    </source>
</reference>
<name>A0A947DFX2_9CYAN</name>
<protein>
    <submittedName>
        <fullName evidence="1">Uncharacterized protein</fullName>
    </submittedName>
</protein>
<dbReference type="Proteomes" id="UP000717364">
    <property type="component" value="Unassembled WGS sequence"/>
</dbReference>
<accession>A0A947DFX2</accession>
<proteinExistence type="predicted"/>
<dbReference type="EMBL" id="JADOES010000023">
    <property type="protein sequence ID" value="MBT9316313.1"/>
    <property type="molecule type" value="Genomic_DNA"/>
</dbReference>
<sequence length="226" mass="25397">MSDFISIESPKSPDEMLSRIHRLGLQTGTDVEIGMNPTHLRISLAAVDRIIGNHINSAHTISTPQPEVEPQRNWVYLHPSLEIANELAIAEEQFMDGDITHSALGQIQRELRDQVIQHTDWSTTYKRLNPADKFILVYGADINGMKTAIADGTHRQCDVLIHATHPVSPEDLWAREQGIKTSEIIHLMVSGIDNTSLARWYDKPASIPMDGKGWRKLLLARVNQTI</sequence>
<reference evidence="1" key="1">
    <citation type="submission" date="2020-11" db="EMBL/GenBank/DDBJ databases">
        <authorList>
            <person name="Konstantinou D."/>
            <person name="Gkelis S."/>
            <person name="Popin R."/>
            <person name="Fewer D."/>
            <person name="Sivonen K."/>
        </authorList>
    </citation>
    <scope>NUCLEOTIDE SEQUENCE</scope>
    <source>
        <strain evidence="1">TAU-MAC 1115</strain>
    </source>
</reference>
<dbReference type="RefSeq" id="WP_215609382.1">
    <property type="nucleotide sequence ID" value="NZ_JADOES010000023.1"/>
</dbReference>
<keyword evidence="2" id="KW-1185">Reference proteome</keyword>
<gene>
    <name evidence="1" type="ORF">IXB50_12855</name>
</gene>
<evidence type="ECO:0000313" key="2">
    <source>
        <dbReference type="Proteomes" id="UP000717364"/>
    </source>
</evidence>